<dbReference type="InterPro" id="IPR024510">
    <property type="entry name" value="DUF2589"/>
</dbReference>
<dbReference type="Proteomes" id="UP001185015">
    <property type="component" value="Unassembled WGS sequence"/>
</dbReference>
<name>A0AA90U0P9_9EURY</name>
<accession>A0AA90U0P9</accession>
<protein>
    <submittedName>
        <fullName evidence="1">Uncharacterized protein</fullName>
    </submittedName>
</protein>
<proteinExistence type="predicted"/>
<keyword evidence="2" id="KW-1185">Reference proteome</keyword>
<organism evidence="1 2">
    <name type="scientific">Methanococcoides alaskense</name>
    <dbReference type="NCBI Taxonomy" id="325778"/>
    <lineage>
        <taxon>Archaea</taxon>
        <taxon>Methanobacteriati</taxon>
        <taxon>Methanobacteriota</taxon>
        <taxon>Stenosarchaea group</taxon>
        <taxon>Methanomicrobia</taxon>
        <taxon>Methanosarcinales</taxon>
        <taxon>Methanosarcinaceae</taxon>
        <taxon>Methanococcoides</taxon>
    </lineage>
</organism>
<dbReference type="AlphaFoldDB" id="A0AA90U0P9"/>
<sequence length="204" mass="23017">MKMIEKIRGFLDRKRGKMEAQKLTDITRGLHHAATTTNALIAQQYVYMIDQFFDSLPDGTLQAKMAKVALDENHYMMVPLISLASPRGLSLDKMKVSLSVKIEEAETLVGTTNDDSKATRSSFSVSIGPRADKKGIRSSEVVDMDLEFAACDPPEAIMRVIEEYANFIRPIPLPDDMARYPPIEHIDLKKMLEENEVKKRSEVK</sequence>
<gene>
    <name evidence="1" type="ORF">J2750_001951</name>
</gene>
<evidence type="ECO:0000313" key="2">
    <source>
        <dbReference type="Proteomes" id="UP001185015"/>
    </source>
</evidence>
<dbReference type="RefSeq" id="WP_309740796.1">
    <property type="nucleotide sequence ID" value="NZ_JAVDQI010000008.1"/>
</dbReference>
<evidence type="ECO:0000313" key="1">
    <source>
        <dbReference type="EMBL" id="MDR6223481.1"/>
    </source>
</evidence>
<reference evidence="1 2" key="1">
    <citation type="submission" date="2023-07" db="EMBL/GenBank/DDBJ databases">
        <title>Genomic Encyclopedia of Type Strains, Phase IV (KMG-IV): sequencing the most valuable type-strain genomes for metagenomic binning, comparative biology and taxonomic classification.</title>
        <authorList>
            <person name="Goeker M."/>
        </authorList>
    </citation>
    <scope>NUCLEOTIDE SEQUENCE [LARGE SCALE GENOMIC DNA]</scope>
    <source>
        <strain evidence="1 2">DSM 17273</strain>
    </source>
</reference>
<dbReference type="EMBL" id="JAVDQI010000008">
    <property type="protein sequence ID" value="MDR6223481.1"/>
    <property type="molecule type" value="Genomic_DNA"/>
</dbReference>
<comment type="caution">
    <text evidence="1">The sequence shown here is derived from an EMBL/GenBank/DDBJ whole genome shotgun (WGS) entry which is preliminary data.</text>
</comment>
<dbReference type="Pfam" id="PF11655">
    <property type="entry name" value="DUF2589"/>
    <property type="match status" value="1"/>
</dbReference>